<keyword evidence="1 4" id="KW-0378">Hydrolase</keyword>
<evidence type="ECO:0000256" key="4">
    <source>
        <dbReference type="PROSITE-ProRule" id="PRU01161"/>
    </source>
</evidence>
<dbReference type="Pfam" id="PF01734">
    <property type="entry name" value="Patatin"/>
    <property type="match status" value="1"/>
</dbReference>
<feature type="short sequence motif" description="DGA/G" evidence="4">
    <location>
        <begin position="187"/>
        <end position="189"/>
    </location>
</feature>
<sequence length="377" mass="42467">MRLTLDPSLEYGVVLEGGGARGAYQIGALKAVTEAGIRIGAVAGASVGALNGAFLCMGDLKAAEELWGNLAYSQILNVEDETIRAIKTLGLKASTVPQLMAEARKVVSGRGLDITPFKELLEKYVDEEKIRSSPCDLYVTSLSVTDRREVVFDVKQAPSGTIKDVLLASAFFPAFKNEKLGGKTYLDGGMVNNVPVDVLAERGYKNLIVIRIYGIGVDTERRTELPEDVNVYRIAPRRNLGGILEFEKKRTRRNMTLGYFDARRLLYGLAGRRYYFYLPHTEAYYFNRLMTEIQIFRHYFSVHLERGEGEGTSGYRMYTEHVFPSLAEKFRLRPDWDYRELYGAVLEVCARSMDLEVFEIYTADGIMERVHRILGKS</sequence>
<feature type="short sequence motif" description="GXSXG" evidence="4">
    <location>
        <begin position="44"/>
        <end position="48"/>
    </location>
</feature>
<feature type="domain" description="PNPLA" evidence="5">
    <location>
        <begin position="13"/>
        <end position="200"/>
    </location>
</feature>
<dbReference type="PANTHER" id="PTHR14226:SF57">
    <property type="entry name" value="BLR7027 PROTEIN"/>
    <property type="match status" value="1"/>
</dbReference>
<feature type="short sequence motif" description="GXGXXG" evidence="4">
    <location>
        <begin position="17"/>
        <end position="22"/>
    </location>
</feature>
<keyword evidence="7" id="KW-1185">Reference proteome</keyword>
<accession>A0ABR7NVA2</accession>
<evidence type="ECO:0000313" key="7">
    <source>
        <dbReference type="Proteomes" id="UP000647491"/>
    </source>
</evidence>
<gene>
    <name evidence="6" type="ORF">H8708_12635</name>
</gene>
<dbReference type="RefSeq" id="WP_262428062.1">
    <property type="nucleotide sequence ID" value="NZ_JACRTJ010000027.1"/>
</dbReference>
<evidence type="ECO:0000256" key="2">
    <source>
        <dbReference type="ARBA" id="ARBA00022963"/>
    </source>
</evidence>
<evidence type="ECO:0000259" key="5">
    <source>
        <dbReference type="PROSITE" id="PS51635"/>
    </source>
</evidence>
<dbReference type="InterPro" id="IPR002641">
    <property type="entry name" value="PNPLA_dom"/>
</dbReference>
<dbReference type="PROSITE" id="PS51635">
    <property type="entry name" value="PNPLA"/>
    <property type="match status" value="1"/>
</dbReference>
<evidence type="ECO:0000256" key="1">
    <source>
        <dbReference type="ARBA" id="ARBA00022801"/>
    </source>
</evidence>
<dbReference type="Proteomes" id="UP000647491">
    <property type="component" value="Unassembled WGS sequence"/>
</dbReference>
<evidence type="ECO:0000256" key="3">
    <source>
        <dbReference type="ARBA" id="ARBA00023098"/>
    </source>
</evidence>
<comment type="caution">
    <text evidence="6">The sequence shown here is derived from an EMBL/GenBank/DDBJ whole genome shotgun (WGS) entry which is preliminary data.</text>
</comment>
<keyword evidence="3 4" id="KW-0443">Lipid metabolism</keyword>
<organism evidence="6 7">
    <name type="scientific">Enterocloster hominis</name>
    <name type="common">ex Liu et al. 2021</name>
    <dbReference type="NCBI Taxonomy" id="2763663"/>
    <lineage>
        <taxon>Bacteria</taxon>
        <taxon>Bacillati</taxon>
        <taxon>Bacillota</taxon>
        <taxon>Clostridia</taxon>
        <taxon>Lachnospirales</taxon>
        <taxon>Lachnospiraceae</taxon>
        <taxon>Enterocloster</taxon>
    </lineage>
</organism>
<dbReference type="Gene3D" id="3.40.1090.10">
    <property type="entry name" value="Cytosolic phospholipase A2 catalytic domain"/>
    <property type="match status" value="2"/>
</dbReference>
<feature type="active site" description="Nucleophile" evidence="4">
    <location>
        <position position="46"/>
    </location>
</feature>
<keyword evidence="2 4" id="KW-0442">Lipid degradation</keyword>
<dbReference type="PANTHER" id="PTHR14226">
    <property type="entry name" value="NEUROPATHY TARGET ESTERASE/SWISS CHEESE D.MELANOGASTER"/>
    <property type="match status" value="1"/>
</dbReference>
<dbReference type="SUPFAM" id="SSF52151">
    <property type="entry name" value="FabD/lysophospholipase-like"/>
    <property type="match status" value="1"/>
</dbReference>
<reference evidence="6 7" key="1">
    <citation type="submission" date="2020-08" db="EMBL/GenBank/DDBJ databases">
        <title>Genome public.</title>
        <authorList>
            <person name="Liu C."/>
            <person name="Sun Q."/>
        </authorList>
    </citation>
    <scope>NUCLEOTIDE SEQUENCE [LARGE SCALE GENOMIC DNA]</scope>
    <source>
        <strain evidence="6 7">BX10</strain>
    </source>
</reference>
<evidence type="ECO:0000313" key="6">
    <source>
        <dbReference type="EMBL" id="MBC8600064.1"/>
    </source>
</evidence>
<dbReference type="EMBL" id="JACRTJ010000027">
    <property type="protein sequence ID" value="MBC8600064.1"/>
    <property type="molecule type" value="Genomic_DNA"/>
</dbReference>
<protein>
    <submittedName>
        <fullName evidence="6">Patatin-like phospholipase family protein</fullName>
    </submittedName>
</protein>
<dbReference type="InterPro" id="IPR050301">
    <property type="entry name" value="NTE"/>
</dbReference>
<proteinExistence type="predicted"/>
<dbReference type="CDD" id="cd07209">
    <property type="entry name" value="Pat_hypo_Ecoli_Z1214_like"/>
    <property type="match status" value="1"/>
</dbReference>
<dbReference type="InterPro" id="IPR016035">
    <property type="entry name" value="Acyl_Trfase/lysoPLipase"/>
</dbReference>
<name>A0ABR7NVA2_9FIRM</name>
<feature type="active site" description="Proton acceptor" evidence="4">
    <location>
        <position position="187"/>
    </location>
</feature>